<evidence type="ECO:0000256" key="6">
    <source>
        <dbReference type="ARBA" id="ARBA00023136"/>
    </source>
</evidence>
<keyword evidence="3" id="KW-1003">Cell membrane</keyword>
<evidence type="ECO:0000313" key="9">
    <source>
        <dbReference type="EMBL" id="WPR90595.1"/>
    </source>
</evidence>
<evidence type="ECO:0000256" key="3">
    <source>
        <dbReference type="ARBA" id="ARBA00022475"/>
    </source>
</evidence>
<feature type="transmembrane region" description="Helical" evidence="7">
    <location>
        <begin position="259"/>
        <end position="283"/>
    </location>
</feature>
<dbReference type="PROSITE" id="PS50850">
    <property type="entry name" value="MFS"/>
    <property type="match status" value="1"/>
</dbReference>
<accession>A0ABZ0SP83</accession>
<keyword evidence="2" id="KW-0813">Transport</keyword>
<dbReference type="InterPro" id="IPR050171">
    <property type="entry name" value="MFS_Transporters"/>
</dbReference>
<evidence type="ECO:0000256" key="1">
    <source>
        <dbReference type="ARBA" id="ARBA00004651"/>
    </source>
</evidence>
<feature type="transmembrane region" description="Helical" evidence="7">
    <location>
        <begin position="20"/>
        <end position="46"/>
    </location>
</feature>
<keyword evidence="10" id="KW-1185">Reference proteome</keyword>
<feature type="transmembrane region" description="Helical" evidence="7">
    <location>
        <begin position="295"/>
        <end position="317"/>
    </location>
</feature>
<feature type="transmembrane region" description="Helical" evidence="7">
    <location>
        <begin position="228"/>
        <end position="253"/>
    </location>
</feature>
<feature type="transmembrane region" description="Helical" evidence="7">
    <location>
        <begin position="155"/>
        <end position="174"/>
    </location>
</feature>
<dbReference type="InterPro" id="IPR036259">
    <property type="entry name" value="MFS_trans_sf"/>
</dbReference>
<proteinExistence type="predicted"/>
<dbReference type="InterPro" id="IPR020846">
    <property type="entry name" value="MFS_dom"/>
</dbReference>
<feature type="transmembrane region" description="Helical" evidence="7">
    <location>
        <begin position="356"/>
        <end position="378"/>
    </location>
</feature>
<evidence type="ECO:0000259" key="8">
    <source>
        <dbReference type="PROSITE" id="PS50850"/>
    </source>
</evidence>
<dbReference type="PANTHER" id="PTHR23517">
    <property type="entry name" value="RESISTANCE PROTEIN MDTM, PUTATIVE-RELATED-RELATED"/>
    <property type="match status" value="1"/>
</dbReference>
<name>A0ABZ0SP83_9MICO</name>
<protein>
    <submittedName>
        <fullName evidence="9">MFS transporter</fullName>
    </submittedName>
</protein>
<feature type="transmembrane region" description="Helical" evidence="7">
    <location>
        <begin position="180"/>
        <end position="200"/>
    </location>
</feature>
<dbReference type="SUPFAM" id="SSF103473">
    <property type="entry name" value="MFS general substrate transporter"/>
    <property type="match status" value="1"/>
</dbReference>
<feature type="transmembrane region" description="Helical" evidence="7">
    <location>
        <begin position="87"/>
        <end position="106"/>
    </location>
</feature>
<dbReference type="RefSeq" id="WP_320943299.1">
    <property type="nucleotide sequence ID" value="NZ_BAABEU010000011.1"/>
</dbReference>
<sequence length="409" mass="41756">MSTGTASTPTAAVRQRRHRLGFGIVTAAFLTTMAFTTVPTPLYGFYQRADDFPTWVVTVIFAAYAIGVLGALFLVGHISDWAGRRRMILIGITLEIVAAVLFLLWPGVAGLIVARVISGAGIGTLMATASAHLVELAEVAEPESGPARATTVATVVNTGGLALGPLVAGAVATMFPAPTITPFVVFLVLLAIAAAALMAVPETVDRTAKRPHYRPQRVSLPEGARGDFAAAATAAFAGFAVFGLFTSLAPSVLAHVMHVASPLAGGAVSFSVLAAAAASQLVLARWAMSRQLPVALGLMVVGLAALAIGALTADLLLFVASGILAGAGVGLVFRGAMLTAGALARPERRGEVLAGMFLVAYAGLVLPVLAVGVGVAFFPIPVVLLVFAITVAVLVHVATIPMIRRGGRA</sequence>
<organism evidence="9 10">
    <name type="scientific">Microbacterium rhizosphaerae</name>
    <dbReference type="NCBI Taxonomy" id="1678237"/>
    <lineage>
        <taxon>Bacteria</taxon>
        <taxon>Bacillati</taxon>
        <taxon>Actinomycetota</taxon>
        <taxon>Actinomycetes</taxon>
        <taxon>Micrococcales</taxon>
        <taxon>Microbacteriaceae</taxon>
        <taxon>Microbacterium</taxon>
    </lineage>
</organism>
<evidence type="ECO:0000256" key="2">
    <source>
        <dbReference type="ARBA" id="ARBA00022448"/>
    </source>
</evidence>
<evidence type="ECO:0000256" key="5">
    <source>
        <dbReference type="ARBA" id="ARBA00022989"/>
    </source>
</evidence>
<dbReference type="PANTHER" id="PTHR23517:SF13">
    <property type="entry name" value="MAJOR FACILITATOR SUPERFAMILY MFS_1"/>
    <property type="match status" value="1"/>
</dbReference>
<feature type="transmembrane region" description="Helical" evidence="7">
    <location>
        <begin position="52"/>
        <end position="75"/>
    </location>
</feature>
<keyword evidence="5 7" id="KW-1133">Transmembrane helix</keyword>
<dbReference type="EMBL" id="CP139368">
    <property type="protein sequence ID" value="WPR90595.1"/>
    <property type="molecule type" value="Genomic_DNA"/>
</dbReference>
<dbReference type="Pfam" id="PF07690">
    <property type="entry name" value="MFS_1"/>
    <property type="match status" value="1"/>
</dbReference>
<reference evidence="9 10" key="1">
    <citation type="submission" date="2023-11" db="EMBL/GenBank/DDBJ databases">
        <title>Genome sequence of Microbacterium rhizosphaerae KACC 19337.</title>
        <authorList>
            <person name="Choi H."/>
            <person name="Kim S."/>
            <person name="Kim Y."/>
            <person name="Kwon S.-W."/>
            <person name="Heo J."/>
        </authorList>
    </citation>
    <scope>NUCLEOTIDE SEQUENCE [LARGE SCALE GENOMIC DNA]</scope>
    <source>
        <strain evidence="9 10">KACC 19337</strain>
    </source>
</reference>
<evidence type="ECO:0000256" key="7">
    <source>
        <dbReference type="SAM" id="Phobius"/>
    </source>
</evidence>
<dbReference type="Gene3D" id="1.20.1250.20">
    <property type="entry name" value="MFS general substrate transporter like domains"/>
    <property type="match status" value="1"/>
</dbReference>
<keyword evidence="6 7" id="KW-0472">Membrane</keyword>
<keyword evidence="4 7" id="KW-0812">Transmembrane</keyword>
<feature type="transmembrane region" description="Helical" evidence="7">
    <location>
        <begin position="323"/>
        <end position="344"/>
    </location>
</feature>
<comment type="subcellular location">
    <subcellularLocation>
        <location evidence="1">Cell membrane</location>
        <topology evidence="1">Multi-pass membrane protein</topology>
    </subcellularLocation>
</comment>
<feature type="domain" description="Major facilitator superfamily (MFS) profile" evidence="8">
    <location>
        <begin position="20"/>
        <end position="409"/>
    </location>
</feature>
<dbReference type="InterPro" id="IPR011701">
    <property type="entry name" value="MFS"/>
</dbReference>
<evidence type="ECO:0000256" key="4">
    <source>
        <dbReference type="ARBA" id="ARBA00022692"/>
    </source>
</evidence>
<feature type="transmembrane region" description="Helical" evidence="7">
    <location>
        <begin position="384"/>
        <end position="403"/>
    </location>
</feature>
<gene>
    <name evidence="9" type="ORF">SM116_04690</name>
</gene>
<dbReference type="Proteomes" id="UP001323798">
    <property type="component" value="Chromosome"/>
</dbReference>
<feature type="transmembrane region" description="Helical" evidence="7">
    <location>
        <begin position="112"/>
        <end position="134"/>
    </location>
</feature>
<evidence type="ECO:0000313" key="10">
    <source>
        <dbReference type="Proteomes" id="UP001323798"/>
    </source>
</evidence>